<dbReference type="InterPro" id="IPR001471">
    <property type="entry name" value="AP2/ERF_dom"/>
</dbReference>
<reference evidence="5 6" key="1">
    <citation type="submission" date="2017-06" db="EMBL/GenBank/DDBJ databases">
        <title>Genome sequence of Bacillus sonorensis strain SRCM101395.</title>
        <authorList>
            <person name="Cho S.H."/>
        </authorList>
    </citation>
    <scope>NUCLEOTIDE SEQUENCE [LARGE SCALE GENOMIC DNA]</scope>
    <source>
        <strain evidence="5 6">SRCM101395</strain>
    </source>
</reference>
<name>A0ABM6LEH8_9BACI</name>
<gene>
    <name evidence="5" type="ORF">S101395_01137</name>
</gene>
<dbReference type="SUPFAM" id="SSF54171">
    <property type="entry name" value="DNA-binding domain"/>
    <property type="match status" value="1"/>
</dbReference>
<protein>
    <recommendedName>
        <fullName evidence="4">AP2/ERF domain-containing protein</fullName>
    </recommendedName>
</protein>
<dbReference type="RefSeq" id="WP_006636900.1">
    <property type="nucleotide sequence ID" value="NZ_CABJEH010000001.1"/>
</dbReference>
<dbReference type="SMART" id="SM00380">
    <property type="entry name" value="AP2"/>
    <property type="match status" value="1"/>
</dbReference>
<dbReference type="Gene3D" id="3.30.730.10">
    <property type="entry name" value="AP2/ERF domain"/>
    <property type="match status" value="1"/>
</dbReference>
<dbReference type="SUPFAM" id="SSF54060">
    <property type="entry name" value="His-Me finger endonucleases"/>
    <property type="match status" value="1"/>
</dbReference>
<dbReference type="PROSITE" id="PS51032">
    <property type="entry name" value="AP2_ERF"/>
    <property type="match status" value="1"/>
</dbReference>
<accession>A0ABM6LEH8</accession>
<keyword evidence="3" id="KW-0804">Transcription</keyword>
<evidence type="ECO:0000259" key="4">
    <source>
        <dbReference type="PROSITE" id="PS51032"/>
    </source>
</evidence>
<evidence type="ECO:0000256" key="1">
    <source>
        <dbReference type="ARBA" id="ARBA00023015"/>
    </source>
</evidence>
<dbReference type="InterPro" id="IPR044925">
    <property type="entry name" value="His-Me_finger_sf"/>
</dbReference>
<proteinExistence type="predicted"/>
<evidence type="ECO:0000256" key="2">
    <source>
        <dbReference type="ARBA" id="ARBA00023125"/>
    </source>
</evidence>
<dbReference type="InterPro" id="IPR016177">
    <property type="entry name" value="DNA-bd_dom_sf"/>
</dbReference>
<keyword evidence="6" id="KW-1185">Reference proteome</keyword>
<dbReference type="Pfam" id="PF13392">
    <property type="entry name" value="HNH_3"/>
    <property type="match status" value="1"/>
</dbReference>
<dbReference type="GeneID" id="92852073"/>
<feature type="domain" description="AP2/ERF" evidence="4">
    <location>
        <begin position="102"/>
        <end position="158"/>
    </location>
</feature>
<keyword evidence="1" id="KW-0805">Transcription regulation</keyword>
<sequence length="164" mass="19040">MKKIPLSNNKVAIVDDSDYELVNQYKWHYNQNGYAVRNQRVGVNKYTAVYMHRFICGLVPGDGKIVDHKNGNGLDNRRGNLRVCTKTQNQQNQKPRHTRVSKYKGVGFYKRDQKWRARIVVDKTDIELGKFDTEIEAAKAYNEAAKKYHGEFAWVNKIEMDDVG</sequence>
<dbReference type="Proteomes" id="UP000196877">
    <property type="component" value="Chromosome"/>
</dbReference>
<dbReference type="EMBL" id="CP021920">
    <property type="protein sequence ID" value="ASB87673.1"/>
    <property type="molecule type" value="Genomic_DNA"/>
</dbReference>
<dbReference type="InterPro" id="IPR036955">
    <property type="entry name" value="AP2/ERF_dom_sf"/>
</dbReference>
<evidence type="ECO:0000313" key="5">
    <source>
        <dbReference type="EMBL" id="ASB87673.1"/>
    </source>
</evidence>
<keyword evidence="2" id="KW-0238">DNA-binding</keyword>
<dbReference type="Pfam" id="PF00847">
    <property type="entry name" value="AP2"/>
    <property type="match status" value="1"/>
</dbReference>
<dbReference type="InterPro" id="IPR003615">
    <property type="entry name" value="HNH_nuc"/>
</dbReference>
<organism evidence="5 6">
    <name type="scientific">Bacillus sonorensis</name>
    <dbReference type="NCBI Taxonomy" id="119858"/>
    <lineage>
        <taxon>Bacteria</taxon>
        <taxon>Bacillati</taxon>
        <taxon>Bacillota</taxon>
        <taxon>Bacilli</taxon>
        <taxon>Bacillales</taxon>
        <taxon>Bacillaceae</taxon>
        <taxon>Bacillus</taxon>
    </lineage>
</organism>
<evidence type="ECO:0000256" key="3">
    <source>
        <dbReference type="ARBA" id="ARBA00023163"/>
    </source>
</evidence>
<evidence type="ECO:0000313" key="6">
    <source>
        <dbReference type="Proteomes" id="UP000196877"/>
    </source>
</evidence>
<dbReference type="Gene3D" id="3.90.75.20">
    <property type="match status" value="1"/>
</dbReference>